<dbReference type="AlphaFoldDB" id="A0A1M5U3G5"/>
<dbReference type="InterPro" id="IPR011227">
    <property type="entry name" value="UCP029730"/>
</dbReference>
<keyword evidence="2" id="KW-1185">Reference proteome</keyword>
<evidence type="ECO:0000313" key="1">
    <source>
        <dbReference type="EMBL" id="SHH57223.1"/>
    </source>
</evidence>
<dbReference type="SUPFAM" id="SSF53187">
    <property type="entry name" value="Zn-dependent exopeptidases"/>
    <property type="match status" value="1"/>
</dbReference>
<dbReference type="Proteomes" id="UP000184221">
    <property type="component" value="Unassembled WGS sequence"/>
</dbReference>
<proteinExistence type="predicted"/>
<dbReference type="EMBL" id="FQXC01000003">
    <property type="protein sequence ID" value="SHH57223.1"/>
    <property type="molecule type" value="Genomic_DNA"/>
</dbReference>
<organism evidence="1 2">
    <name type="scientific">Marivita hallyeonensis</name>
    <dbReference type="NCBI Taxonomy" id="996342"/>
    <lineage>
        <taxon>Bacteria</taxon>
        <taxon>Pseudomonadati</taxon>
        <taxon>Pseudomonadota</taxon>
        <taxon>Alphaproteobacteria</taxon>
        <taxon>Rhodobacterales</taxon>
        <taxon>Roseobacteraceae</taxon>
        <taxon>Marivita</taxon>
    </lineage>
</organism>
<sequence>MDQVNAKDHTILTRSEGPAAEVINPGGTAPICLVCEHASSFIPASLQHLGLSPEHRKSHAAWDIGAMDLAVELSVALNAPLVASRVSRLVYDCNRPPSAQDAIPAKSEVIEVPGNAGLSENQRAARVAEIYDPFRQTLVSTLDTFATPPAVVTIHSFTPVWHGKRREVELGFLHDADDRLATLMLAHAPRDVDARLNAPYSADDGVTHTLREHAIPRRLQNVMIEVRNDMISDASGVARFSHILGELLTTALMPQEAT</sequence>
<protein>
    <submittedName>
        <fullName evidence="1">Predicted N-formylglutamate amidohydrolase</fullName>
    </submittedName>
</protein>
<evidence type="ECO:0000313" key="2">
    <source>
        <dbReference type="Proteomes" id="UP000184221"/>
    </source>
</evidence>
<dbReference type="RefSeq" id="WP_072777846.1">
    <property type="nucleotide sequence ID" value="NZ_FQXC01000003.1"/>
</dbReference>
<gene>
    <name evidence="1" type="ORF">SAMN05443551_2463</name>
</gene>
<dbReference type="OrthoDB" id="9815326at2"/>
<name>A0A1M5U3G5_9RHOB</name>
<dbReference type="PIRSF" id="PIRSF029730">
    <property type="entry name" value="UCP029730"/>
    <property type="match status" value="1"/>
</dbReference>
<keyword evidence="1" id="KW-0378">Hydrolase</keyword>
<dbReference type="Gene3D" id="3.40.630.40">
    <property type="entry name" value="Zn-dependent exopeptidases"/>
    <property type="match status" value="1"/>
</dbReference>
<accession>A0A1M5U3G5</accession>
<reference evidence="1 2" key="1">
    <citation type="submission" date="2016-11" db="EMBL/GenBank/DDBJ databases">
        <authorList>
            <person name="Jaros S."/>
            <person name="Januszkiewicz K."/>
            <person name="Wedrychowicz H."/>
        </authorList>
    </citation>
    <scope>NUCLEOTIDE SEQUENCE [LARGE SCALE GENOMIC DNA]</scope>
    <source>
        <strain evidence="1 2">DSM 29431</strain>
    </source>
</reference>
<dbReference type="InterPro" id="IPR007709">
    <property type="entry name" value="N-FG_amidohydro"/>
</dbReference>
<dbReference type="Pfam" id="PF05013">
    <property type="entry name" value="FGase"/>
    <property type="match status" value="1"/>
</dbReference>
<dbReference type="STRING" id="996342.SAMN05443551_2463"/>
<dbReference type="GO" id="GO:0016787">
    <property type="term" value="F:hydrolase activity"/>
    <property type="evidence" value="ECO:0007669"/>
    <property type="project" value="UniProtKB-KW"/>
</dbReference>